<proteinExistence type="predicted"/>
<protein>
    <submittedName>
        <fullName evidence="1">Uncharacterized protein</fullName>
    </submittedName>
</protein>
<reference evidence="1" key="1">
    <citation type="submission" date="2014-11" db="EMBL/GenBank/DDBJ databases">
        <authorList>
            <person name="Amaro Gonzalez C."/>
        </authorList>
    </citation>
    <scope>NUCLEOTIDE SEQUENCE</scope>
</reference>
<reference evidence="1" key="2">
    <citation type="journal article" date="2015" name="Fish Shellfish Immunol.">
        <title>Early steps in the European eel (Anguilla anguilla)-Vibrio vulnificus interaction in the gills: Role of the RtxA13 toxin.</title>
        <authorList>
            <person name="Callol A."/>
            <person name="Pajuelo D."/>
            <person name="Ebbesson L."/>
            <person name="Teles M."/>
            <person name="MacKenzie S."/>
            <person name="Amaro C."/>
        </authorList>
    </citation>
    <scope>NUCLEOTIDE SEQUENCE</scope>
</reference>
<evidence type="ECO:0000313" key="1">
    <source>
        <dbReference type="EMBL" id="JAI07338.1"/>
    </source>
</evidence>
<organism evidence="1">
    <name type="scientific">Anguilla anguilla</name>
    <name type="common">European freshwater eel</name>
    <name type="synonym">Muraena anguilla</name>
    <dbReference type="NCBI Taxonomy" id="7936"/>
    <lineage>
        <taxon>Eukaryota</taxon>
        <taxon>Metazoa</taxon>
        <taxon>Chordata</taxon>
        <taxon>Craniata</taxon>
        <taxon>Vertebrata</taxon>
        <taxon>Euteleostomi</taxon>
        <taxon>Actinopterygii</taxon>
        <taxon>Neopterygii</taxon>
        <taxon>Teleostei</taxon>
        <taxon>Anguilliformes</taxon>
        <taxon>Anguillidae</taxon>
        <taxon>Anguilla</taxon>
    </lineage>
</organism>
<accession>A0A0E9XX95</accession>
<dbReference type="EMBL" id="GBXM01001240">
    <property type="protein sequence ID" value="JAI07338.1"/>
    <property type="molecule type" value="Transcribed_RNA"/>
</dbReference>
<sequence>MHISNNKDDIEKN</sequence>
<name>A0A0E9XX95_ANGAN</name>